<dbReference type="OrthoDB" id="25840at10239"/>
<evidence type="ECO:0000313" key="1">
    <source>
        <dbReference type="EMBL" id="AEJ93431.1"/>
    </source>
</evidence>
<dbReference type="EMBL" id="JN083852">
    <property type="protein sequence ID" value="AEJ93431.1"/>
    <property type="molecule type" value="Genomic_DNA"/>
</dbReference>
<sequence length="52" mass="5675">MEYVGKHRLTHDFANSTGVRFMTINGELLCTGSDPTTIASVGRQLDVGDTFD</sequence>
<keyword evidence="2" id="KW-1185">Reference proteome</keyword>
<dbReference type="RefSeq" id="YP_009637989.1">
    <property type="nucleotide sequence ID" value="NC_042331.1"/>
</dbReference>
<protein>
    <submittedName>
        <fullName evidence="1">Uncharacterized protein</fullName>
    </submittedName>
</protein>
<evidence type="ECO:0000313" key="2">
    <source>
        <dbReference type="Proteomes" id="UP000008396"/>
    </source>
</evidence>
<dbReference type="GeneID" id="40234701"/>
<dbReference type="Proteomes" id="UP000008396">
    <property type="component" value="Segment"/>
</dbReference>
<gene>
    <name evidence="1" type="primary">86</name>
    <name evidence="1" type="ORF">BENEDICT_86</name>
</gene>
<accession>G1EDN3</accession>
<proteinExistence type="predicted"/>
<organism evidence="1 2">
    <name type="scientific">Mycobacterium phage Benedict</name>
    <dbReference type="NCBI Taxonomy" id="2902890"/>
    <lineage>
        <taxon>Viruses</taxon>
        <taxon>Duplodnaviria</taxon>
        <taxon>Heunggongvirae</taxon>
        <taxon>Uroviricota</taxon>
        <taxon>Caudoviricetes</taxon>
        <taxon>Benedictvirus</taxon>
        <taxon>Benedictvirus benedict</taxon>
    </lineage>
</organism>
<reference evidence="1 2" key="1">
    <citation type="journal article" date="2012" name="J. Virol.">
        <title>Complete Genome Sequences of 138 Mycobacteriophages.</title>
        <authorList>
            <consortium name="the Science Education Alliance Phage Hunters Advancing Genomics and Evolutionary Science Program"/>
            <consortium name="the KwaZulu-Natal Research Institute for Tuberculosis and HIV Mycobacterial Genetics Course Students"/>
            <consortium name="the Phage Hunters Integrating Research and Education Program"/>
            <person name="Hatfull G.F."/>
        </authorList>
    </citation>
    <scope>NUCLEOTIDE SEQUENCE [LARGE SCALE GENOMIC DNA]</scope>
</reference>
<name>G1EDN3_9CAUD</name>